<evidence type="ECO:0000313" key="3">
    <source>
        <dbReference type="Proteomes" id="UP000248198"/>
    </source>
</evidence>
<sequence length="265" mass="30008">MKTEDILYCQNLLFGLAEDIKKDFRIKTHSKDLESQFKRFNTINDRAKSILEKALTDYFTDTLWSDHEFDEEKQHHPDFKKDYWICDSIDGAIHFLQGICPWCMTITLMRMSEPLFTMVYEPAAQEFFYAVKDQGAYLNGEKLNVSTKHFLGHAILGTSHPNNLAGDVIHTGLFLKGVKRIARSVFFFSMLGPSSLQLAYVACGRLDGYFEYGSDIYDWLGGALLVCEAGGSITDAAGRNLQFNRNGIVAANPILSKKLLKCICE</sequence>
<dbReference type="Gene3D" id="3.40.190.80">
    <property type="match status" value="1"/>
</dbReference>
<keyword evidence="3" id="KW-1185">Reference proteome</keyword>
<proteinExistence type="predicted"/>
<feature type="binding site" evidence="1">
    <location>
        <position position="71"/>
    </location>
    <ligand>
        <name>Mg(2+)</name>
        <dbReference type="ChEBI" id="CHEBI:18420"/>
        <label>1</label>
        <note>catalytic</note>
    </ligand>
</feature>
<accession>A0A318UMK0</accession>
<evidence type="ECO:0000313" key="2">
    <source>
        <dbReference type="EMBL" id="PYF77001.1"/>
    </source>
</evidence>
<dbReference type="InterPro" id="IPR000760">
    <property type="entry name" value="Inositol_monophosphatase-like"/>
</dbReference>
<comment type="cofactor">
    <cofactor evidence="1">
        <name>Mg(2+)</name>
        <dbReference type="ChEBI" id="CHEBI:18420"/>
    </cofactor>
</comment>
<comment type="caution">
    <text evidence="2">The sequence shown here is derived from an EMBL/GenBank/DDBJ whole genome shotgun (WGS) entry which is preliminary data.</text>
</comment>
<dbReference type="PRINTS" id="PR00377">
    <property type="entry name" value="IMPHPHTASES"/>
</dbReference>
<gene>
    <name evidence="2" type="ORF">B0O44_101478</name>
</gene>
<dbReference type="RefSeq" id="WP_110827090.1">
    <property type="nucleotide sequence ID" value="NZ_QKLU01000001.1"/>
</dbReference>
<dbReference type="SUPFAM" id="SSF56655">
    <property type="entry name" value="Carbohydrate phosphatase"/>
    <property type="match status" value="1"/>
</dbReference>
<dbReference type="PANTHER" id="PTHR20854">
    <property type="entry name" value="INOSITOL MONOPHOSPHATASE"/>
    <property type="match status" value="1"/>
</dbReference>
<dbReference type="GO" id="GO:0008934">
    <property type="term" value="F:inositol monophosphate 1-phosphatase activity"/>
    <property type="evidence" value="ECO:0007669"/>
    <property type="project" value="TreeGrafter"/>
</dbReference>
<feature type="binding site" evidence="1">
    <location>
        <position position="90"/>
    </location>
    <ligand>
        <name>Mg(2+)</name>
        <dbReference type="ChEBI" id="CHEBI:18420"/>
        <label>2</label>
    </ligand>
</feature>
<keyword evidence="1" id="KW-0479">Metal-binding</keyword>
<evidence type="ECO:0000256" key="1">
    <source>
        <dbReference type="PIRSR" id="PIRSR600760-2"/>
    </source>
</evidence>
<name>A0A318UMK0_9SPHI</name>
<dbReference type="Gene3D" id="3.30.540.10">
    <property type="entry name" value="Fructose-1,6-Bisphosphatase, subunit A, domain 1"/>
    <property type="match status" value="1"/>
</dbReference>
<dbReference type="PANTHER" id="PTHR20854:SF4">
    <property type="entry name" value="INOSITOL-1-MONOPHOSPHATASE-RELATED"/>
    <property type="match status" value="1"/>
</dbReference>
<dbReference type="GO" id="GO:0007165">
    <property type="term" value="P:signal transduction"/>
    <property type="evidence" value="ECO:0007669"/>
    <property type="project" value="TreeGrafter"/>
</dbReference>
<feature type="binding site" evidence="1">
    <location>
        <position position="87"/>
    </location>
    <ligand>
        <name>Mg(2+)</name>
        <dbReference type="ChEBI" id="CHEBI:18420"/>
        <label>1</label>
        <note>catalytic</note>
    </ligand>
</feature>
<protein>
    <submittedName>
        <fullName evidence="2">Myo-inositol-1(Or 4)-monophosphatase</fullName>
    </submittedName>
</protein>
<keyword evidence="1" id="KW-0460">Magnesium</keyword>
<dbReference type="AlphaFoldDB" id="A0A318UMK0"/>
<dbReference type="GO" id="GO:0006020">
    <property type="term" value="P:inositol metabolic process"/>
    <property type="evidence" value="ECO:0007669"/>
    <property type="project" value="TreeGrafter"/>
</dbReference>
<dbReference type="GO" id="GO:0046872">
    <property type="term" value="F:metal ion binding"/>
    <property type="evidence" value="ECO:0007669"/>
    <property type="project" value="UniProtKB-KW"/>
</dbReference>
<dbReference type="Proteomes" id="UP000248198">
    <property type="component" value="Unassembled WGS sequence"/>
</dbReference>
<reference evidence="2 3" key="1">
    <citation type="submission" date="2018-06" db="EMBL/GenBank/DDBJ databases">
        <title>Genomic Encyclopedia of Archaeal and Bacterial Type Strains, Phase II (KMG-II): from individual species to whole genera.</title>
        <authorList>
            <person name="Goeker M."/>
        </authorList>
    </citation>
    <scope>NUCLEOTIDE SEQUENCE [LARGE SCALE GENOMIC DNA]</scope>
    <source>
        <strain evidence="2 3">DSM 27372</strain>
    </source>
</reference>
<dbReference type="OrthoDB" id="9772456at2"/>
<feature type="binding site" evidence="1">
    <location>
        <position position="89"/>
    </location>
    <ligand>
        <name>Mg(2+)</name>
        <dbReference type="ChEBI" id="CHEBI:18420"/>
        <label>1</label>
        <note>catalytic</note>
    </ligand>
</feature>
<feature type="binding site" evidence="1">
    <location>
        <position position="218"/>
    </location>
    <ligand>
        <name>Mg(2+)</name>
        <dbReference type="ChEBI" id="CHEBI:18420"/>
        <label>1</label>
        <note>catalytic</note>
    </ligand>
</feature>
<organism evidence="2 3">
    <name type="scientific">Pedobacter nutrimenti</name>
    <dbReference type="NCBI Taxonomy" id="1241337"/>
    <lineage>
        <taxon>Bacteria</taxon>
        <taxon>Pseudomonadati</taxon>
        <taxon>Bacteroidota</taxon>
        <taxon>Sphingobacteriia</taxon>
        <taxon>Sphingobacteriales</taxon>
        <taxon>Sphingobacteriaceae</taxon>
        <taxon>Pedobacter</taxon>
    </lineage>
</organism>
<dbReference type="Pfam" id="PF00459">
    <property type="entry name" value="Inositol_P"/>
    <property type="match status" value="1"/>
</dbReference>
<dbReference type="EMBL" id="QKLU01000001">
    <property type="protein sequence ID" value="PYF77001.1"/>
    <property type="molecule type" value="Genomic_DNA"/>
</dbReference>